<keyword evidence="3 10" id="KW-0812">Transmembrane</keyword>
<feature type="region of interest" description="Disordered" evidence="9">
    <location>
        <begin position="460"/>
        <end position="481"/>
    </location>
</feature>
<comment type="caution">
    <text evidence="12">The sequence shown here is derived from an EMBL/GenBank/DDBJ whole genome shotgun (WGS) entry which is preliminary data.</text>
</comment>
<evidence type="ECO:0000256" key="1">
    <source>
        <dbReference type="ARBA" id="ARBA00004477"/>
    </source>
</evidence>
<evidence type="ECO:0000256" key="3">
    <source>
        <dbReference type="ARBA" id="ARBA00022692"/>
    </source>
</evidence>
<evidence type="ECO:0000256" key="5">
    <source>
        <dbReference type="ARBA" id="ARBA00022927"/>
    </source>
</evidence>
<evidence type="ECO:0000256" key="9">
    <source>
        <dbReference type="SAM" id="MobiDB-lite"/>
    </source>
</evidence>
<feature type="region of interest" description="Disordered" evidence="9">
    <location>
        <begin position="625"/>
        <end position="649"/>
    </location>
</feature>
<evidence type="ECO:0000256" key="10">
    <source>
        <dbReference type="SAM" id="Phobius"/>
    </source>
</evidence>
<dbReference type="Pfam" id="PF00226">
    <property type="entry name" value="DnaJ"/>
    <property type="match status" value="1"/>
</dbReference>
<dbReference type="GO" id="GO:0008320">
    <property type="term" value="F:protein transmembrane transporter activity"/>
    <property type="evidence" value="ECO:0007669"/>
    <property type="project" value="TreeGrafter"/>
</dbReference>
<gene>
    <name evidence="12" type="ORF">AB1Y20_017346</name>
</gene>
<dbReference type="InterPro" id="IPR001623">
    <property type="entry name" value="DnaJ_domain"/>
</dbReference>
<evidence type="ECO:0000313" key="13">
    <source>
        <dbReference type="Proteomes" id="UP001515480"/>
    </source>
</evidence>
<feature type="transmembrane region" description="Helical" evidence="10">
    <location>
        <begin position="69"/>
        <end position="91"/>
    </location>
</feature>
<evidence type="ECO:0000256" key="2">
    <source>
        <dbReference type="ARBA" id="ARBA00022448"/>
    </source>
</evidence>
<dbReference type="GO" id="GO:0031207">
    <property type="term" value="C:Sec62/Sec63 complex"/>
    <property type="evidence" value="ECO:0007669"/>
    <property type="project" value="TreeGrafter"/>
</dbReference>
<keyword evidence="5" id="KW-0653">Protein transport</keyword>
<dbReference type="GO" id="GO:0006620">
    <property type="term" value="P:post-translational protein targeting to endoplasmic reticulum membrane"/>
    <property type="evidence" value="ECO:0007669"/>
    <property type="project" value="TreeGrafter"/>
</dbReference>
<dbReference type="GO" id="GO:0006614">
    <property type="term" value="P:SRP-dependent cotranslational protein targeting to membrane"/>
    <property type="evidence" value="ECO:0007669"/>
    <property type="project" value="TreeGrafter"/>
</dbReference>
<dbReference type="Gene3D" id="2.60.40.150">
    <property type="entry name" value="C2 domain"/>
    <property type="match status" value="1"/>
</dbReference>
<dbReference type="PANTHER" id="PTHR24075">
    <property type="entry name" value="SEC63 DOMAIN-CONTAINING"/>
    <property type="match status" value="1"/>
</dbReference>
<dbReference type="PRINTS" id="PR00625">
    <property type="entry name" value="JDOMAIN"/>
</dbReference>
<name>A0AB34JP33_PRYPA</name>
<dbReference type="CDD" id="cd06257">
    <property type="entry name" value="DnaJ"/>
    <property type="match status" value="1"/>
</dbReference>
<protein>
    <recommendedName>
        <fullName evidence="11">J domain-containing protein</fullName>
    </recommendedName>
</protein>
<keyword evidence="4" id="KW-0256">Endoplasmic reticulum</keyword>
<feature type="transmembrane region" description="Helical" evidence="10">
    <location>
        <begin position="12"/>
        <end position="34"/>
    </location>
</feature>
<feature type="domain" description="J" evidence="11">
    <location>
        <begin position="102"/>
        <end position="167"/>
    </location>
</feature>
<dbReference type="PANTHER" id="PTHR24075:SF0">
    <property type="entry name" value="TRANSLOCATION PROTEIN SEC63 HOMOLOG"/>
    <property type="match status" value="1"/>
</dbReference>
<evidence type="ECO:0000256" key="7">
    <source>
        <dbReference type="ARBA" id="ARBA00023136"/>
    </source>
</evidence>
<keyword evidence="6 10" id="KW-1133">Transmembrane helix</keyword>
<dbReference type="Gene3D" id="1.10.287.110">
    <property type="entry name" value="DnaJ domain"/>
    <property type="match status" value="1"/>
</dbReference>
<evidence type="ECO:0000313" key="12">
    <source>
        <dbReference type="EMBL" id="KAL1522354.1"/>
    </source>
</evidence>
<feature type="transmembrane region" description="Helical" evidence="10">
    <location>
        <begin position="192"/>
        <end position="214"/>
    </location>
</feature>
<reference evidence="12 13" key="1">
    <citation type="journal article" date="2024" name="Science">
        <title>Giant polyketide synthase enzymes in the biosynthesis of giant marine polyether toxins.</title>
        <authorList>
            <person name="Fallon T.R."/>
            <person name="Shende V.V."/>
            <person name="Wierzbicki I.H."/>
            <person name="Pendleton A.L."/>
            <person name="Watervoot N.F."/>
            <person name="Auber R.P."/>
            <person name="Gonzalez D.J."/>
            <person name="Wisecaver J.H."/>
            <person name="Moore B.S."/>
        </authorList>
    </citation>
    <scope>NUCLEOTIDE SEQUENCE [LARGE SCALE GENOMIC DNA]</scope>
    <source>
        <strain evidence="12 13">12B1</strain>
    </source>
</reference>
<dbReference type="SMART" id="SM00271">
    <property type="entry name" value="DnaJ"/>
    <property type="match status" value="1"/>
</dbReference>
<dbReference type="PROSITE" id="PS50076">
    <property type="entry name" value="DNAJ_2"/>
    <property type="match status" value="1"/>
</dbReference>
<dbReference type="InterPro" id="IPR018253">
    <property type="entry name" value="DnaJ_domain_CS"/>
</dbReference>
<dbReference type="InterPro" id="IPR036869">
    <property type="entry name" value="J_dom_sf"/>
</dbReference>
<keyword evidence="8" id="KW-0143">Chaperone</keyword>
<dbReference type="Proteomes" id="UP001515480">
    <property type="component" value="Unassembled WGS sequence"/>
</dbReference>
<proteinExistence type="predicted"/>
<accession>A0AB34JP33</accession>
<dbReference type="EMBL" id="JBGBPQ010000006">
    <property type="protein sequence ID" value="KAL1522354.1"/>
    <property type="molecule type" value="Genomic_DNA"/>
</dbReference>
<dbReference type="InterPro" id="IPR014756">
    <property type="entry name" value="Ig_E-set"/>
</dbReference>
<evidence type="ECO:0000256" key="4">
    <source>
        <dbReference type="ARBA" id="ARBA00022824"/>
    </source>
</evidence>
<dbReference type="PROSITE" id="PS00636">
    <property type="entry name" value="DNAJ_1"/>
    <property type="match status" value="1"/>
</dbReference>
<sequence length="777" mass="89680">MAFEVFDDVAFYWFLLAVLVIFVVPISFSFINVVMEGNEPNWTRGLTSCKEKCAAVDARARKVKRQKILGWRGAGFFIGWASLIYLGLSFATMQGEEMFSFNPFKILQIEETATPAEIKKAYRKLSLHYHPDKNAGNNEARDMFIKVAKAHEVLTDEATRENYEKYGNPDGYHGTSVTIGLPSWLTNKENELAILVAYFVVIIIIIPVVVGLWWRNSSKFLEDGVMQNTAYRFYRQVQENTATKYIPGILASACEFGESIPCQNSQADDLGRLHRRVAENFVKNQGDINNDIMKVKTLMYAHLLREPVPESLKEDMLVVLERVHHLLNGLLNICMEQRFVTATMNVIECSQLFMQAMWFHSNHLLQLPHFDQQCIKMVNKGLSASKSAGGLIDKIKEIGGEQRRKLLPNLNAEQHLDIDLFLAHFPDIEITFDAHVEDEDDVQEGDVINLEVKIERKHLPDDPNWVDTDDEDGEPDDSIFDEQLKNYKEGSDEYEEKKEELMDAWRDAYFERQKKKRELEKQRNPQSGELGFAAKPLRDPVPVHAPLFPFDRYEQWMVLLVDQKTNRLIGYQKLSQNTRFEKIQLKFLAPKEGTVQYEIHCLCSSYLGADKKVLMKKTINKKEEKEEKTAAEVAEDEDDDEEEEEEPEGKWYYMGGNSVGELILNIIALAVAGVMLFNFLYAKGWWQKFCQPLLDWLLNFSWPVLSFVGTKLEPGWLWFSVNVYDFHHIAFLFENLTATNESNASISTKVRFNDTSFLNQDPFKQNLFNDPLNDYDD</sequence>
<keyword evidence="7 10" id="KW-0472">Membrane</keyword>
<dbReference type="GO" id="GO:0003723">
    <property type="term" value="F:RNA binding"/>
    <property type="evidence" value="ECO:0007669"/>
    <property type="project" value="TreeGrafter"/>
</dbReference>
<feature type="transmembrane region" description="Helical" evidence="10">
    <location>
        <begin position="662"/>
        <end position="681"/>
    </location>
</feature>
<dbReference type="SUPFAM" id="SSF158702">
    <property type="entry name" value="Sec63 N-terminal domain-like"/>
    <property type="match status" value="1"/>
</dbReference>
<organism evidence="12 13">
    <name type="scientific">Prymnesium parvum</name>
    <name type="common">Toxic golden alga</name>
    <dbReference type="NCBI Taxonomy" id="97485"/>
    <lineage>
        <taxon>Eukaryota</taxon>
        <taxon>Haptista</taxon>
        <taxon>Haptophyta</taxon>
        <taxon>Prymnesiophyceae</taxon>
        <taxon>Prymnesiales</taxon>
        <taxon>Prymnesiaceae</taxon>
        <taxon>Prymnesium</taxon>
    </lineage>
</organism>
<evidence type="ECO:0000256" key="8">
    <source>
        <dbReference type="ARBA" id="ARBA00023186"/>
    </source>
</evidence>
<comment type="subcellular location">
    <subcellularLocation>
        <location evidence="1">Endoplasmic reticulum membrane</location>
        <topology evidence="1">Multi-pass membrane protein</topology>
    </subcellularLocation>
</comment>
<dbReference type="InterPro" id="IPR004179">
    <property type="entry name" value="Sec63-dom"/>
</dbReference>
<dbReference type="Gene3D" id="1.10.3380.10">
    <property type="entry name" value="Sec63 N-terminal domain-like domain"/>
    <property type="match status" value="1"/>
</dbReference>
<dbReference type="AlphaFoldDB" id="A0AB34JP33"/>
<evidence type="ECO:0000259" key="11">
    <source>
        <dbReference type="PROSITE" id="PS50076"/>
    </source>
</evidence>
<keyword evidence="2" id="KW-0813">Transport</keyword>
<dbReference type="SUPFAM" id="SSF81296">
    <property type="entry name" value="E set domains"/>
    <property type="match status" value="1"/>
</dbReference>
<evidence type="ECO:0000256" key="6">
    <source>
        <dbReference type="ARBA" id="ARBA00022989"/>
    </source>
</evidence>
<dbReference type="InterPro" id="IPR035892">
    <property type="entry name" value="C2_domain_sf"/>
</dbReference>
<dbReference type="SUPFAM" id="SSF46565">
    <property type="entry name" value="Chaperone J-domain"/>
    <property type="match status" value="1"/>
</dbReference>
<dbReference type="Pfam" id="PF02889">
    <property type="entry name" value="Sec63"/>
    <property type="match status" value="1"/>
</dbReference>
<feature type="compositionally biased region" description="Acidic residues" evidence="9">
    <location>
        <begin position="467"/>
        <end position="480"/>
    </location>
</feature>
<dbReference type="SMART" id="SM00973">
    <property type="entry name" value="Sec63"/>
    <property type="match status" value="1"/>
</dbReference>
<keyword evidence="13" id="KW-1185">Reference proteome</keyword>
<feature type="compositionally biased region" description="Acidic residues" evidence="9">
    <location>
        <begin position="633"/>
        <end position="647"/>
    </location>
</feature>